<proteinExistence type="predicted"/>
<accession>A0ABT3G8Z2</accession>
<protein>
    <submittedName>
        <fullName evidence="1">Uncharacterized protein</fullName>
    </submittedName>
</protein>
<evidence type="ECO:0000313" key="1">
    <source>
        <dbReference type="EMBL" id="MCW1916317.1"/>
    </source>
</evidence>
<dbReference type="Proteomes" id="UP001165653">
    <property type="component" value="Unassembled WGS sequence"/>
</dbReference>
<name>A0ABT3G8Z2_9BACT</name>
<evidence type="ECO:0000313" key="2">
    <source>
        <dbReference type="Proteomes" id="UP001165653"/>
    </source>
</evidence>
<sequence>MATPLKYADMNELKWAISERKQVRFICAGVAYQAEAHGIFNDARSRAFTVSLYILQGPGEGSWRDIRYANLRELEVMRDGFATRHRYPALGC</sequence>
<gene>
    <name evidence="1" type="ORF">OJ996_22195</name>
</gene>
<organism evidence="1 2">
    <name type="scientific">Luteolibacter rhizosphaerae</name>
    <dbReference type="NCBI Taxonomy" id="2989719"/>
    <lineage>
        <taxon>Bacteria</taxon>
        <taxon>Pseudomonadati</taxon>
        <taxon>Verrucomicrobiota</taxon>
        <taxon>Verrucomicrobiia</taxon>
        <taxon>Verrucomicrobiales</taxon>
        <taxon>Verrucomicrobiaceae</taxon>
        <taxon>Luteolibacter</taxon>
    </lineage>
</organism>
<dbReference type="RefSeq" id="WP_264515891.1">
    <property type="nucleotide sequence ID" value="NZ_JAPDDR010000014.1"/>
</dbReference>
<comment type="caution">
    <text evidence="1">The sequence shown here is derived from an EMBL/GenBank/DDBJ whole genome shotgun (WGS) entry which is preliminary data.</text>
</comment>
<keyword evidence="2" id="KW-1185">Reference proteome</keyword>
<dbReference type="EMBL" id="JAPDDR010000014">
    <property type="protein sequence ID" value="MCW1916317.1"/>
    <property type="molecule type" value="Genomic_DNA"/>
</dbReference>
<reference evidence="1" key="1">
    <citation type="submission" date="2022-10" db="EMBL/GenBank/DDBJ databases">
        <title>Luteolibacter sp. GHJ8, whole genome shotgun sequencing project.</title>
        <authorList>
            <person name="Zhao G."/>
            <person name="Shen L."/>
        </authorList>
    </citation>
    <scope>NUCLEOTIDE SEQUENCE</scope>
    <source>
        <strain evidence="1">GHJ8</strain>
    </source>
</reference>